<dbReference type="PANTHER" id="PTHR10572">
    <property type="entry name" value="3-HYDROXY-3-METHYLGLUTARYL-COENZYME A REDUCTASE"/>
    <property type="match status" value="1"/>
</dbReference>
<dbReference type="Gene3D" id="3.30.70.420">
    <property type="entry name" value="Hydroxymethylglutaryl-CoA reductase, class I/II, NAD/NADP-binding domain"/>
    <property type="match status" value="1"/>
</dbReference>
<dbReference type="WBParaSite" id="SMRG1_4790.3">
    <property type="protein sequence ID" value="SMRG1_4790.3"/>
    <property type="gene ID" value="SMRG1_4790"/>
</dbReference>
<dbReference type="PANTHER" id="PTHR10572:SF24">
    <property type="entry name" value="3-HYDROXY-3-METHYLGLUTARYL-COENZYME A REDUCTASE"/>
    <property type="match status" value="1"/>
</dbReference>
<dbReference type="EC" id="1.1.1.34" evidence="3"/>
<feature type="transmembrane region" description="Helical" evidence="7">
    <location>
        <begin position="50"/>
        <end position="72"/>
    </location>
</feature>
<dbReference type="SUPFAM" id="SSF55035">
    <property type="entry name" value="NAD-binding domain of HMG-CoA reductase"/>
    <property type="match status" value="1"/>
</dbReference>
<dbReference type="PROSITE" id="PS00318">
    <property type="entry name" value="HMG_COA_REDUCTASE_2"/>
    <property type="match status" value="1"/>
</dbReference>
<feature type="transmembrane region" description="Helical" evidence="7">
    <location>
        <begin position="93"/>
        <end position="113"/>
    </location>
</feature>
<feature type="transmembrane region" description="Helical" evidence="7">
    <location>
        <begin position="119"/>
        <end position="146"/>
    </location>
</feature>
<evidence type="ECO:0000256" key="4">
    <source>
        <dbReference type="ARBA" id="ARBA00016920"/>
    </source>
</evidence>
<dbReference type="CDD" id="cd00643">
    <property type="entry name" value="HMG-CoA_reductase_classI"/>
    <property type="match status" value="1"/>
</dbReference>
<comment type="similarity">
    <text evidence="2">Belongs to the HMG-CoA reductase family.</text>
</comment>
<protein>
    <recommendedName>
        <fullName evidence="4">3-hydroxy-3-methylglutaryl-coenzyme A reductase</fullName>
        <ecNumber evidence="3">1.1.1.34</ecNumber>
    </recommendedName>
</protein>
<evidence type="ECO:0000313" key="8">
    <source>
        <dbReference type="Proteomes" id="UP000050790"/>
    </source>
</evidence>
<dbReference type="WBParaSite" id="SMRG1_4790.2">
    <property type="protein sequence ID" value="SMRG1_4790.2"/>
    <property type="gene ID" value="SMRG1_4790"/>
</dbReference>
<dbReference type="GO" id="GO:0015936">
    <property type="term" value="P:coenzyme A metabolic process"/>
    <property type="evidence" value="ECO:0007669"/>
    <property type="project" value="InterPro"/>
</dbReference>
<evidence type="ECO:0000313" key="9">
    <source>
        <dbReference type="WBParaSite" id="SMRG1_4790.1"/>
    </source>
</evidence>
<feature type="transmembrane region" description="Helical" evidence="7">
    <location>
        <begin position="208"/>
        <end position="227"/>
    </location>
</feature>
<dbReference type="Gene3D" id="1.10.3270.10">
    <property type="entry name" value="HMGR, N-terminal domain"/>
    <property type="match status" value="1"/>
</dbReference>
<dbReference type="InterPro" id="IPR023282">
    <property type="entry name" value="HMG_CoA_Rdtase_N"/>
</dbReference>
<dbReference type="WBParaSite" id="SMRG1_4790.1">
    <property type="protein sequence ID" value="SMRG1_4790.1"/>
    <property type="gene ID" value="SMRG1_4790"/>
</dbReference>
<dbReference type="Proteomes" id="UP000050790">
    <property type="component" value="Unassembled WGS sequence"/>
</dbReference>
<evidence type="ECO:0000256" key="2">
    <source>
        <dbReference type="ARBA" id="ARBA00007661"/>
    </source>
</evidence>
<dbReference type="PROSITE" id="PS00066">
    <property type="entry name" value="HMG_COA_REDUCTASE_1"/>
    <property type="match status" value="1"/>
</dbReference>
<dbReference type="GO" id="GO:0004420">
    <property type="term" value="F:hydroxymethylglutaryl-CoA reductase (NADPH) activity"/>
    <property type="evidence" value="ECO:0007669"/>
    <property type="project" value="UniProtKB-EC"/>
</dbReference>
<keyword evidence="6" id="KW-0560">Oxidoreductase</keyword>
<reference evidence="9 10" key="1">
    <citation type="submission" date="2023-11" db="UniProtKB">
        <authorList>
            <consortium name="WormBaseParasite"/>
        </authorList>
    </citation>
    <scope>IDENTIFICATION</scope>
</reference>
<keyword evidence="5" id="KW-0521">NADP</keyword>
<dbReference type="SUPFAM" id="SSF56542">
    <property type="entry name" value="Substrate-binding domain of HMG-CoA reductase"/>
    <property type="match status" value="1"/>
</dbReference>
<name>A0AA84ZTB2_9TREM</name>
<dbReference type="GO" id="GO:0008299">
    <property type="term" value="P:isoprenoid biosynthetic process"/>
    <property type="evidence" value="ECO:0007669"/>
    <property type="project" value="InterPro"/>
</dbReference>
<dbReference type="PROSITE" id="PS50065">
    <property type="entry name" value="HMG_COA_REDUCTASE_4"/>
    <property type="match status" value="1"/>
</dbReference>
<dbReference type="InterPro" id="IPR002202">
    <property type="entry name" value="HMG_CoA_Rdtase"/>
</dbReference>
<evidence type="ECO:0000256" key="7">
    <source>
        <dbReference type="SAM" id="Phobius"/>
    </source>
</evidence>
<evidence type="ECO:0000256" key="3">
    <source>
        <dbReference type="ARBA" id="ARBA00012999"/>
    </source>
</evidence>
<evidence type="ECO:0000256" key="5">
    <source>
        <dbReference type="ARBA" id="ARBA00022857"/>
    </source>
</evidence>
<dbReference type="PRINTS" id="PR00071">
    <property type="entry name" value="HMGCOARDTASE"/>
</dbReference>
<dbReference type="PROSITE" id="PS01192">
    <property type="entry name" value="HMG_COA_REDUCTASE_3"/>
    <property type="match status" value="1"/>
</dbReference>
<dbReference type="Pfam" id="PF00368">
    <property type="entry name" value="HMG-CoA_red"/>
    <property type="match status" value="1"/>
</dbReference>
<organism evidence="8 10">
    <name type="scientific">Schistosoma margrebowiei</name>
    <dbReference type="NCBI Taxonomy" id="48269"/>
    <lineage>
        <taxon>Eukaryota</taxon>
        <taxon>Metazoa</taxon>
        <taxon>Spiralia</taxon>
        <taxon>Lophotrochozoa</taxon>
        <taxon>Platyhelminthes</taxon>
        <taxon>Trematoda</taxon>
        <taxon>Digenea</taxon>
        <taxon>Strigeidida</taxon>
        <taxon>Schistosomatoidea</taxon>
        <taxon>Schistosomatidae</taxon>
        <taxon>Schistosoma</taxon>
    </lineage>
</organism>
<dbReference type="InterPro" id="IPR023076">
    <property type="entry name" value="HMG_CoA_Rdtase_CS"/>
</dbReference>
<evidence type="ECO:0000256" key="1">
    <source>
        <dbReference type="ARBA" id="ARBA00005084"/>
    </source>
</evidence>
<comment type="pathway">
    <text evidence="1">Metabolic intermediate biosynthesis; (R)-mevalonate biosynthesis; (R)-mevalonate from acetyl-CoA: step 3/3.</text>
</comment>
<dbReference type="InterPro" id="IPR004554">
    <property type="entry name" value="HMG_CoA_Rdtase_eu_arc"/>
</dbReference>
<keyword evidence="7" id="KW-0812">Transmembrane</keyword>
<dbReference type="InterPro" id="IPR009023">
    <property type="entry name" value="HMG_CoA_Rdtase_NAD(P)-bd_sf"/>
</dbReference>
<dbReference type="InterPro" id="IPR009029">
    <property type="entry name" value="HMG_CoA_Rdtase_sub-bd_dom_sf"/>
</dbReference>
<proteinExistence type="inferred from homology"/>
<dbReference type="AlphaFoldDB" id="A0AA84ZTB2"/>
<accession>A0AA84ZTB2</accession>
<evidence type="ECO:0000256" key="6">
    <source>
        <dbReference type="ARBA" id="ARBA00023002"/>
    </source>
</evidence>
<dbReference type="GO" id="GO:0016126">
    <property type="term" value="P:sterol biosynthetic process"/>
    <property type="evidence" value="ECO:0007669"/>
    <property type="project" value="TreeGrafter"/>
</dbReference>
<keyword evidence="7" id="KW-0472">Membrane</keyword>
<dbReference type="FunFam" id="3.30.70.420:FF:000001">
    <property type="entry name" value="3-hydroxy-3-methylglutaryl coenzyme A reductase"/>
    <property type="match status" value="1"/>
</dbReference>
<feature type="transmembrane region" description="Helical" evidence="7">
    <location>
        <begin position="12"/>
        <end position="30"/>
    </location>
</feature>
<dbReference type="GO" id="GO:0005778">
    <property type="term" value="C:peroxisomal membrane"/>
    <property type="evidence" value="ECO:0007669"/>
    <property type="project" value="TreeGrafter"/>
</dbReference>
<dbReference type="GO" id="GO:0005789">
    <property type="term" value="C:endoplasmic reticulum membrane"/>
    <property type="evidence" value="ECO:0007669"/>
    <property type="project" value="TreeGrafter"/>
</dbReference>
<feature type="transmembrane region" description="Helical" evidence="7">
    <location>
        <begin position="288"/>
        <end position="305"/>
    </location>
</feature>
<dbReference type="Gene3D" id="3.90.770.10">
    <property type="entry name" value="3-hydroxy-3-methylglutaryl-coenzyme A Reductase, Chain A, domain 2"/>
    <property type="match status" value="1"/>
</dbReference>
<keyword evidence="7" id="KW-1133">Transmembrane helix</keyword>
<feature type="transmembrane region" description="Helical" evidence="7">
    <location>
        <begin position="342"/>
        <end position="365"/>
    </location>
</feature>
<evidence type="ECO:0000313" key="10">
    <source>
        <dbReference type="WBParaSite" id="SMRG1_4790.2"/>
    </source>
</evidence>
<dbReference type="InterPro" id="IPR023074">
    <property type="entry name" value="HMG_CoA_Rdtase_cat_sf"/>
</dbReference>
<sequence length="952" mass="107548">MNMLKIPNTALLFFDYFSTGTFFILLIYLFTRLCTHLLHFPSLNCHLDVIIYQGRAVVIFLVVFVYFVDVLTCKINDKFLVYTMLRNRRRLNTLLYTLVLFTFALCSLCSVIFVPYTSFAIFLLSTSVFLLFSDLSIFLIVLEYYLLETELLNYQPAKRHCLLSHLFSNQLFVDHILGMFLKTSLFSISITSKYAYLESIFKSTLIEQIIYIVIIFVFLPSFMRIFASYAKRVCGKQQKYLVSNKWVSSSTRKRRHSYSSGHSCVEYRRMSIHNLSGYDVNPNRSDKYWSTTFMIFVSLIILHLNNRYSERISSFKHNSSENEVLPILYNVTAYEVTSIFRFIYNILHVINVNMVVYLFLGLLLFKRIRVNKHTNSQLRNLNIPKIKETLLSDQVKQSPILPEFSKKLNDVPLQSRRRIYCLRKDDDYSDKNDSSSVSTFPNTCKNVNERPSNVLDLDMLTEKIKQGLGHELSDTEILQLISHGRLKTRELESVVRNPFRAVELRRLDLSTFLNNPHIIERIPYKDYDYRLVYGQCCEEVIGYMPIPVGKIGPLLLDGRSHYIPLATTEGCLVASTNRGCRAIFLAGGIKSVVYRDQMTRAPVVWFPSIIDSVKCIAWIDSDEGFRILKSAFDKTSAHVNLLSVFACPAGRYIHIRFAARTGDAMGMNMVSKATDSALHCLQKYFSNMQVISLSGNMCTDKKPATINTILGRGKSVIAEAHLSADVLAQVLHTNAQRLARLTHSKNWIGSAMAGCPGMMGCNAHAANIIAGMFAATGQDLAQVVDSSSCLTQLEVDLSDDSLVASVTMPCLEVGTVGGGTRLPGQRACLDLLDLSVDRPTEHLSRVIAGTVLAAELSLMAALDTDDLVKAHMHFNRAKQSTNSNPCSHTTTTDYNNIDINSNIYDNHNIALSSKSSVTDNSDVRESVHSIHVKPLPVKSDLSVDSEISHYTM</sequence>